<dbReference type="PANTHER" id="PTHR47595:SF1">
    <property type="entry name" value="MYB_SANT-LIKE DNA-BINDING DOMAIN-CONTAINING PROTEIN"/>
    <property type="match status" value="1"/>
</dbReference>
<dbReference type="CDD" id="cd12203">
    <property type="entry name" value="GT1"/>
    <property type="match status" value="1"/>
</dbReference>
<name>A0A4S2KXJ4_9HYME</name>
<feature type="domain" description="Myb/SANT-like DNA-binding" evidence="2">
    <location>
        <begin position="93"/>
        <end position="179"/>
    </location>
</feature>
<dbReference type="PANTHER" id="PTHR47595">
    <property type="entry name" value="HEAT SHOCK 70 KDA PROTEIN 14"/>
    <property type="match status" value="1"/>
</dbReference>
<evidence type="ECO:0000313" key="3">
    <source>
        <dbReference type="EMBL" id="TGZ54741.1"/>
    </source>
</evidence>
<sequence>MHSINDVISSNHLGTVTTAAEEVRQLQCNMAASRASSSMSLMEKLELIDPETNKTLIVGVDAKNAHKARTDEEYAYNLFVHAKGKTDGDTYIWSKKKTLLLIRLYKEDKAMFTSGKTKQHSCWEHIAKKMSENGYNLPGKKCCTKFQTLKKTYKQVKDYNNKSGNLRKTWEFLDEMNDLFGTKPWIQPIAVAGSNITDELEESSHQATRGKNKENQSSFTSYKQKILDHKKTRAEQKDKQHKEKMDLSDLKNLIQQVMEKK</sequence>
<dbReference type="Proteomes" id="UP000310200">
    <property type="component" value="Unassembled WGS sequence"/>
</dbReference>
<organism evidence="3 4">
    <name type="scientific">Temnothorax longispinosus</name>
    <dbReference type="NCBI Taxonomy" id="300112"/>
    <lineage>
        <taxon>Eukaryota</taxon>
        <taxon>Metazoa</taxon>
        <taxon>Ecdysozoa</taxon>
        <taxon>Arthropoda</taxon>
        <taxon>Hexapoda</taxon>
        <taxon>Insecta</taxon>
        <taxon>Pterygota</taxon>
        <taxon>Neoptera</taxon>
        <taxon>Endopterygota</taxon>
        <taxon>Hymenoptera</taxon>
        <taxon>Apocrita</taxon>
        <taxon>Aculeata</taxon>
        <taxon>Formicoidea</taxon>
        <taxon>Formicidae</taxon>
        <taxon>Myrmicinae</taxon>
        <taxon>Temnothorax</taxon>
    </lineage>
</organism>
<feature type="region of interest" description="Disordered" evidence="1">
    <location>
        <begin position="200"/>
        <end position="261"/>
    </location>
</feature>
<evidence type="ECO:0000313" key="4">
    <source>
        <dbReference type="Proteomes" id="UP000310200"/>
    </source>
</evidence>
<keyword evidence="4" id="KW-1185">Reference proteome</keyword>
<feature type="compositionally biased region" description="Basic and acidic residues" evidence="1">
    <location>
        <begin position="225"/>
        <end position="249"/>
    </location>
</feature>
<feature type="compositionally biased region" description="Polar residues" evidence="1">
    <location>
        <begin position="205"/>
        <end position="223"/>
    </location>
</feature>
<proteinExistence type="predicted"/>
<reference evidence="3 4" key="1">
    <citation type="journal article" date="2019" name="Philos. Trans. R. Soc. Lond., B, Biol. Sci.">
        <title>Ant behaviour and brain gene expression of defending hosts depend on the ecological success of the intruding social parasite.</title>
        <authorList>
            <person name="Kaur R."/>
            <person name="Stoldt M."/>
            <person name="Jongepier E."/>
            <person name="Feldmeyer B."/>
            <person name="Menzel F."/>
            <person name="Bornberg-Bauer E."/>
            <person name="Foitzik S."/>
        </authorList>
    </citation>
    <scope>NUCLEOTIDE SEQUENCE [LARGE SCALE GENOMIC DNA]</scope>
    <source>
        <tissue evidence="3">Whole body</tissue>
    </source>
</reference>
<dbReference type="InterPro" id="IPR044822">
    <property type="entry name" value="Myb_DNA-bind_4"/>
</dbReference>
<dbReference type="Gene3D" id="1.10.10.60">
    <property type="entry name" value="Homeodomain-like"/>
    <property type="match status" value="1"/>
</dbReference>
<protein>
    <recommendedName>
        <fullName evidence="2">Myb/SANT-like DNA-binding domain-containing protein</fullName>
    </recommendedName>
</protein>
<evidence type="ECO:0000259" key="2">
    <source>
        <dbReference type="Pfam" id="PF13837"/>
    </source>
</evidence>
<dbReference type="EMBL" id="QBLH01000558">
    <property type="protein sequence ID" value="TGZ54741.1"/>
    <property type="molecule type" value="Genomic_DNA"/>
</dbReference>
<dbReference type="AlphaFoldDB" id="A0A4S2KXJ4"/>
<comment type="caution">
    <text evidence="3">The sequence shown here is derived from an EMBL/GenBank/DDBJ whole genome shotgun (WGS) entry which is preliminary data.</text>
</comment>
<accession>A0A4S2KXJ4</accession>
<gene>
    <name evidence="3" type="ORF">DBV15_12187</name>
</gene>
<evidence type="ECO:0000256" key="1">
    <source>
        <dbReference type="SAM" id="MobiDB-lite"/>
    </source>
</evidence>
<dbReference type="Pfam" id="PF13837">
    <property type="entry name" value="Myb_DNA-bind_4"/>
    <property type="match status" value="1"/>
</dbReference>